<dbReference type="AlphaFoldDB" id="A0AAE1XLS4"/>
<dbReference type="Pfam" id="PF13962">
    <property type="entry name" value="PGG"/>
    <property type="match status" value="1"/>
</dbReference>
<dbReference type="Gene3D" id="1.25.40.20">
    <property type="entry name" value="Ankyrin repeat-containing domain"/>
    <property type="match status" value="2"/>
</dbReference>
<evidence type="ECO:0000256" key="7">
    <source>
        <dbReference type="PROSITE-ProRule" id="PRU00023"/>
    </source>
</evidence>
<feature type="transmembrane region" description="Helical" evidence="9">
    <location>
        <begin position="348"/>
        <end position="368"/>
    </location>
</feature>
<feature type="compositionally biased region" description="Basic and acidic residues" evidence="8">
    <location>
        <begin position="274"/>
        <end position="283"/>
    </location>
</feature>
<sequence length="449" mass="50304">MEAKLFEAARLGNLHALHDAVREDAAVLVKLHILGGVETPLHLASMFGQAEFVREYMRLSSISAHQLSQFNQDGFSPLHLASASGHSAIVEFLLEFAKQRFAVEELCMKKDRDGRTALHCAVVSGKIEVIDVLLVHCPETATEVTFHGRESVLHLAVKHHQHEALEYLIDQKLGSLVESLLNLGDREGNTILHLATAKRLIRTVEYLVKQPRLDVNAGNLYGLRALDITFACPFNSSDVYIEEAIRHAGGSRSHIRTTNVQVSTNHTPSQSSSQEKDEEKRKNNEWMKEIRSGIIVMASLIATLAFQVALTPPGGAWQDWGPNAGVGHDEHKPGKTILYDLARKKYNVLMFSNSQTFLASIATIVALLRPFRARRWILVQSVVYITVLSITVEFFLIVSMTTSVKLLEQPVSILVILVWGVFLFVSLFGFYLGTEFHLHKNFRQCNKFF</sequence>
<accession>A0AAE1XLS4</accession>
<keyword evidence="6 9" id="KW-0472">Membrane</keyword>
<feature type="domain" description="PGG" evidence="10">
    <location>
        <begin position="285"/>
        <end position="398"/>
    </location>
</feature>
<dbReference type="PROSITE" id="PS50297">
    <property type="entry name" value="ANK_REP_REGION"/>
    <property type="match status" value="2"/>
</dbReference>
<feature type="transmembrane region" description="Helical" evidence="9">
    <location>
        <begin position="377"/>
        <end position="399"/>
    </location>
</feature>
<name>A0AAE1XLS4_9LAMI</name>
<evidence type="ECO:0000256" key="2">
    <source>
        <dbReference type="ARBA" id="ARBA00022692"/>
    </source>
</evidence>
<dbReference type="Proteomes" id="UP001293254">
    <property type="component" value="Unassembled WGS sequence"/>
</dbReference>
<dbReference type="EMBL" id="JACGWO010000012">
    <property type="protein sequence ID" value="KAK4414210.1"/>
    <property type="molecule type" value="Genomic_DNA"/>
</dbReference>
<dbReference type="PANTHER" id="PTHR24186:SF38">
    <property type="entry name" value="ANKYRIN REPEAT FAMILY PROTEIN"/>
    <property type="match status" value="1"/>
</dbReference>
<comment type="caution">
    <text evidence="11">The sequence shown here is derived from an EMBL/GenBank/DDBJ whole genome shotgun (WGS) entry which is preliminary data.</text>
</comment>
<feature type="compositionally biased region" description="Polar residues" evidence="8">
    <location>
        <begin position="256"/>
        <end position="268"/>
    </location>
</feature>
<comment type="subcellular location">
    <subcellularLocation>
        <location evidence="1">Membrane</location>
        <topology evidence="1">Multi-pass membrane protein</topology>
    </subcellularLocation>
</comment>
<dbReference type="InterPro" id="IPR002110">
    <property type="entry name" value="Ankyrin_rpt"/>
</dbReference>
<dbReference type="SUPFAM" id="SSF48403">
    <property type="entry name" value="Ankyrin repeat"/>
    <property type="match status" value="1"/>
</dbReference>
<evidence type="ECO:0000259" key="10">
    <source>
        <dbReference type="Pfam" id="PF13962"/>
    </source>
</evidence>
<evidence type="ECO:0000256" key="6">
    <source>
        <dbReference type="ARBA" id="ARBA00023136"/>
    </source>
</evidence>
<keyword evidence="5 7" id="KW-0040">ANK repeat</keyword>
<reference evidence="11" key="2">
    <citation type="journal article" date="2024" name="Plant">
        <title>Genomic evolution and insights into agronomic trait innovations of Sesamum species.</title>
        <authorList>
            <person name="Miao H."/>
            <person name="Wang L."/>
            <person name="Qu L."/>
            <person name="Liu H."/>
            <person name="Sun Y."/>
            <person name="Le M."/>
            <person name="Wang Q."/>
            <person name="Wei S."/>
            <person name="Zheng Y."/>
            <person name="Lin W."/>
            <person name="Duan Y."/>
            <person name="Cao H."/>
            <person name="Xiong S."/>
            <person name="Wang X."/>
            <person name="Wei L."/>
            <person name="Li C."/>
            <person name="Ma Q."/>
            <person name="Ju M."/>
            <person name="Zhao R."/>
            <person name="Li G."/>
            <person name="Mu C."/>
            <person name="Tian Q."/>
            <person name="Mei H."/>
            <person name="Zhang T."/>
            <person name="Gao T."/>
            <person name="Zhang H."/>
        </authorList>
    </citation>
    <scope>NUCLEOTIDE SEQUENCE</scope>
    <source>
        <strain evidence="11">3651</strain>
    </source>
</reference>
<evidence type="ECO:0000313" key="11">
    <source>
        <dbReference type="EMBL" id="KAK4414210.1"/>
    </source>
</evidence>
<evidence type="ECO:0000256" key="8">
    <source>
        <dbReference type="SAM" id="MobiDB-lite"/>
    </source>
</evidence>
<evidence type="ECO:0000256" key="5">
    <source>
        <dbReference type="ARBA" id="ARBA00023043"/>
    </source>
</evidence>
<dbReference type="Pfam" id="PF12796">
    <property type="entry name" value="Ank_2"/>
    <property type="match status" value="2"/>
</dbReference>
<feature type="transmembrane region" description="Helical" evidence="9">
    <location>
        <begin position="290"/>
        <end position="310"/>
    </location>
</feature>
<proteinExistence type="predicted"/>
<keyword evidence="2 9" id="KW-0812">Transmembrane</keyword>
<feature type="repeat" description="ANK" evidence="7">
    <location>
        <begin position="113"/>
        <end position="134"/>
    </location>
</feature>
<dbReference type="PROSITE" id="PS50088">
    <property type="entry name" value="ANK_REPEAT"/>
    <property type="match status" value="2"/>
</dbReference>
<feature type="transmembrane region" description="Helical" evidence="9">
    <location>
        <begin position="411"/>
        <end position="433"/>
    </location>
</feature>
<dbReference type="SMART" id="SM00248">
    <property type="entry name" value="ANK"/>
    <property type="match status" value="5"/>
</dbReference>
<gene>
    <name evidence="11" type="ORF">Salat_2834000</name>
</gene>
<protein>
    <recommendedName>
        <fullName evidence="10">PGG domain-containing protein</fullName>
    </recommendedName>
</protein>
<dbReference type="InterPro" id="IPR026961">
    <property type="entry name" value="PGG_dom"/>
</dbReference>
<dbReference type="PANTHER" id="PTHR24186">
    <property type="entry name" value="PROTEIN PHOSPHATASE 1 REGULATORY SUBUNIT"/>
    <property type="match status" value="1"/>
</dbReference>
<keyword evidence="12" id="KW-1185">Reference proteome</keyword>
<reference evidence="11" key="1">
    <citation type="submission" date="2020-06" db="EMBL/GenBank/DDBJ databases">
        <authorList>
            <person name="Li T."/>
            <person name="Hu X."/>
            <person name="Zhang T."/>
            <person name="Song X."/>
            <person name="Zhang H."/>
            <person name="Dai N."/>
            <person name="Sheng W."/>
            <person name="Hou X."/>
            <person name="Wei L."/>
        </authorList>
    </citation>
    <scope>NUCLEOTIDE SEQUENCE</scope>
    <source>
        <strain evidence="11">3651</strain>
        <tissue evidence="11">Leaf</tissue>
    </source>
</reference>
<keyword evidence="4 9" id="KW-1133">Transmembrane helix</keyword>
<feature type="region of interest" description="Disordered" evidence="8">
    <location>
        <begin position="252"/>
        <end position="283"/>
    </location>
</feature>
<organism evidence="11 12">
    <name type="scientific">Sesamum alatum</name>
    <dbReference type="NCBI Taxonomy" id="300844"/>
    <lineage>
        <taxon>Eukaryota</taxon>
        <taxon>Viridiplantae</taxon>
        <taxon>Streptophyta</taxon>
        <taxon>Embryophyta</taxon>
        <taxon>Tracheophyta</taxon>
        <taxon>Spermatophyta</taxon>
        <taxon>Magnoliopsida</taxon>
        <taxon>eudicotyledons</taxon>
        <taxon>Gunneridae</taxon>
        <taxon>Pentapetalae</taxon>
        <taxon>asterids</taxon>
        <taxon>lamiids</taxon>
        <taxon>Lamiales</taxon>
        <taxon>Pedaliaceae</taxon>
        <taxon>Sesamum</taxon>
    </lineage>
</organism>
<evidence type="ECO:0000256" key="4">
    <source>
        <dbReference type="ARBA" id="ARBA00022989"/>
    </source>
</evidence>
<dbReference type="InterPro" id="IPR036770">
    <property type="entry name" value="Ankyrin_rpt-contain_sf"/>
</dbReference>
<feature type="repeat" description="ANK" evidence="7">
    <location>
        <begin position="73"/>
        <end position="95"/>
    </location>
</feature>
<evidence type="ECO:0000256" key="9">
    <source>
        <dbReference type="SAM" id="Phobius"/>
    </source>
</evidence>
<keyword evidence="3" id="KW-0677">Repeat</keyword>
<evidence type="ECO:0000313" key="12">
    <source>
        <dbReference type="Proteomes" id="UP001293254"/>
    </source>
</evidence>
<evidence type="ECO:0000256" key="3">
    <source>
        <dbReference type="ARBA" id="ARBA00022737"/>
    </source>
</evidence>
<dbReference type="GO" id="GO:0005886">
    <property type="term" value="C:plasma membrane"/>
    <property type="evidence" value="ECO:0007669"/>
    <property type="project" value="TreeGrafter"/>
</dbReference>
<evidence type="ECO:0000256" key="1">
    <source>
        <dbReference type="ARBA" id="ARBA00004141"/>
    </source>
</evidence>